<evidence type="ECO:0000256" key="1">
    <source>
        <dbReference type="SAM" id="MobiDB-lite"/>
    </source>
</evidence>
<protein>
    <submittedName>
        <fullName evidence="2">Uncharacterized protein</fullName>
    </submittedName>
</protein>
<comment type="caution">
    <text evidence="2">The sequence shown here is derived from an EMBL/GenBank/DDBJ whole genome shotgun (WGS) entry which is preliminary data.</text>
</comment>
<dbReference type="EMBL" id="CM029037">
    <property type="protein sequence ID" value="KAG2658486.1"/>
    <property type="molecule type" value="Genomic_DNA"/>
</dbReference>
<reference evidence="2" key="1">
    <citation type="submission" date="2020-05" db="EMBL/GenBank/DDBJ databases">
        <title>WGS assembly of Panicum virgatum.</title>
        <authorList>
            <person name="Lovell J.T."/>
            <person name="Jenkins J."/>
            <person name="Shu S."/>
            <person name="Juenger T.E."/>
            <person name="Schmutz J."/>
        </authorList>
    </citation>
    <scope>NUCLEOTIDE SEQUENCE</scope>
    <source>
        <strain evidence="2">AP13</strain>
    </source>
</reference>
<evidence type="ECO:0000313" key="2">
    <source>
        <dbReference type="EMBL" id="KAG2658486.1"/>
    </source>
</evidence>
<name>A0A8T0XKJ2_PANVG</name>
<feature type="compositionally biased region" description="Basic residues" evidence="1">
    <location>
        <begin position="69"/>
        <end position="81"/>
    </location>
</feature>
<dbReference type="AlphaFoldDB" id="A0A8T0XKJ2"/>
<proteinExistence type="predicted"/>
<accession>A0A8T0XKJ2</accession>
<feature type="compositionally biased region" description="Low complexity" evidence="1">
    <location>
        <begin position="54"/>
        <end position="68"/>
    </location>
</feature>
<dbReference type="EMBL" id="CM029037">
    <property type="protein sequence ID" value="KAG2658487.1"/>
    <property type="molecule type" value="Genomic_DNA"/>
</dbReference>
<keyword evidence="3" id="KW-1185">Reference proteome</keyword>
<feature type="region of interest" description="Disordered" evidence="1">
    <location>
        <begin position="54"/>
        <end position="106"/>
    </location>
</feature>
<dbReference type="Proteomes" id="UP000823388">
    <property type="component" value="Chromosome 1K"/>
</dbReference>
<gene>
    <name evidence="2" type="ORF">PVAP13_1KG257020</name>
</gene>
<evidence type="ECO:0000313" key="3">
    <source>
        <dbReference type="Proteomes" id="UP000823388"/>
    </source>
</evidence>
<organism evidence="2 3">
    <name type="scientific">Panicum virgatum</name>
    <name type="common">Blackwell switchgrass</name>
    <dbReference type="NCBI Taxonomy" id="38727"/>
    <lineage>
        <taxon>Eukaryota</taxon>
        <taxon>Viridiplantae</taxon>
        <taxon>Streptophyta</taxon>
        <taxon>Embryophyta</taxon>
        <taxon>Tracheophyta</taxon>
        <taxon>Spermatophyta</taxon>
        <taxon>Magnoliopsida</taxon>
        <taxon>Liliopsida</taxon>
        <taxon>Poales</taxon>
        <taxon>Poaceae</taxon>
        <taxon>PACMAD clade</taxon>
        <taxon>Panicoideae</taxon>
        <taxon>Panicodae</taxon>
        <taxon>Paniceae</taxon>
        <taxon>Panicinae</taxon>
        <taxon>Panicum</taxon>
        <taxon>Panicum sect. Hiantes</taxon>
    </lineage>
</organism>
<sequence length="106" mass="11181">MRAGTCPSLPRQARAQVGRCVAATAAKPTPVSWGAGQRGRAVAAEEAAASLAAAGRGAARADCTSPSPCRRRSGARARPRRLVWIPPSRRSPSTANRPARDRRRRA</sequence>